<dbReference type="Gene3D" id="3.40.50.150">
    <property type="entry name" value="Vaccinia Virus protein VP39"/>
    <property type="match status" value="1"/>
</dbReference>
<proteinExistence type="predicted"/>
<protein>
    <submittedName>
        <fullName evidence="1">Uncharacterized protein</fullName>
    </submittedName>
</protein>
<dbReference type="Proteomes" id="UP001183629">
    <property type="component" value="Unassembled WGS sequence"/>
</dbReference>
<sequence length="216" mass="24321">MHDDAFDHVTRILADPPLVHPTADANPDAPPDGVWRTEQDCYEFMARHCPPGTRTLETGLGVSTALFALWKCEHTCVTPARREKEHLFAYLESRAIDTSHLRIEVGPSQFVLPALSRTPLDLVFIDGCHGFPVPIIDWFYAAQRLRPGGILVMDNLNAPSVRLGLLDFLHADPRWTLLARGSWWAAWQRETSDSLNEEWITQPFLGPVTATWELAS</sequence>
<gene>
    <name evidence="1" type="ORF">J2S44_007844</name>
</gene>
<evidence type="ECO:0000313" key="2">
    <source>
        <dbReference type="Proteomes" id="UP001183629"/>
    </source>
</evidence>
<dbReference type="SUPFAM" id="SSF53335">
    <property type="entry name" value="S-adenosyl-L-methionine-dependent methyltransferases"/>
    <property type="match status" value="1"/>
</dbReference>
<dbReference type="AlphaFoldDB" id="A0AAE3ZYI6"/>
<organism evidence="1 2">
    <name type="scientific">Catenuloplanes niger</name>
    <dbReference type="NCBI Taxonomy" id="587534"/>
    <lineage>
        <taxon>Bacteria</taxon>
        <taxon>Bacillati</taxon>
        <taxon>Actinomycetota</taxon>
        <taxon>Actinomycetes</taxon>
        <taxon>Micromonosporales</taxon>
        <taxon>Micromonosporaceae</taxon>
        <taxon>Catenuloplanes</taxon>
    </lineage>
</organism>
<dbReference type="EMBL" id="JAVDYC010000001">
    <property type="protein sequence ID" value="MDR7327594.1"/>
    <property type="molecule type" value="Genomic_DNA"/>
</dbReference>
<comment type="caution">
    <text evidence="1">The sequence shown here is derived from an EMBL/GenBank/DDBJ whole genome shotgun (WGS) entry which is preliminary data.</text>
</comment>
<name>A0AAE3ZYI6_9ACTN</name>
<dbReference type="InterPro" id="IPR029063">
    <property type="entry name" value="SAM-dependent_MTases_sf"/>
</dbReference>
<dbReference type="RefSeq" id="WP_310425060.1">
    <property type="nucleotide sequence ID" value="NZ_JAVDYC010000001.1"/>
</dbReference>
<evidence type="ECO:0000313" key="1">
    <source>
        <dbReference type="EMBL" id="MDR7327594.1"/>
    </source>
</evidence>
<reference evidence="1 2" key="1">
    <citation type="submission" date="2023-07" db="EMBL/GenBank/DDBJ databases">
        <title>Sequencing the genomes of 1000 actinobacteria strains.</title>
        <authorList>
            <person name="Klenk H.-P."/>
        </authorList>
    </citation>
    <scope>NUCLEOTIDE SEQUENCE [LARGE SCALE GENOMIC DNA]</scope>
    <source>
        <strain evidence="1 2">DSM 44711</strain>
    </source>
</reference>
<dbReference type="Pfam" id="PF13578">
    <property type="entry name" value="Methyltransf_24"/>
    <property type="match status" value="1"/>
</dbReference>
<keyword evidence="2" id="KW-1185">Reference proteome</keyword>
<accession>A0AAE3ZYI6</accession>